<protein>
    <submittedName>
        <fullName evidence="1">Sulfur relay protein TusB/DsrH</fullName>
    </submittedName>
</protein>
<sequence>MLHIVNKSSLERNTLESCLRVANGGAILLIEDAVYAATKGNVAEIKLRDALSRFKVYALAPDLEARGMGDRVMDGVTTVDYGGFVDLVAEHKNCQSWL</sequence>
<dbReference type="NCBIfam" id="TIGR03011">
    <property type="entry name" value="sulf_tusB_dsrH"/>
    <property type="match status" value="1"/>
</dbReference>
<dbReference type="KEGG" id="shd:SUTH_01440"/>
<dbReference type="RefSeq" id="WP_041098210.1">
    <property type="nucleotide sequence ID" value="NZ_AP012547.1"/>
</dbReference>
<dbReference type="OrthoDB" id="9795117at2"/>
<organism evidence="1 2">
    <name type="scientific">Sulfuritalea hydrogenivorans sk43H</name>
    <dbReference type="NCBI Taxonomy" id="1223802"/>
    <lineage>
        <taxon>Bacteria</taxon>
        <taxon>Pseudomonadati</taxon>
        <taxon>Pseudomonadota</taxon>
        <taxon>Betaproteobacteria</taxon>
        <taxon>Nitrosomonadales</taxon>
        <taxon>Sterolibacteriaceae</taxon>
        <taxon>Sulfuritalea</taxon>
    </lineage>
</organism>
<dbReference type="AlphaFoldDB" id="W0SDD7"/>
<dbReference type="Pfam" id="PF04077">
    <property type="entry name" value="DsrH"/>
    <property type="match status" value="1"/>
</dbReference>
<reference evidence="1 2" key="1">
    <citation type="journal article" date="2014" name="Syst. Appl. Microbiol.">
        <title>Complete genomes of freshwater sulfur oxidizers Sulfuricella denitrificans skB26 and Sulfuritalea hydrogenivorans sk43H: genetic insights into the sulfur oxidation pathway of betaproteobacteria.</title>
        <authorList>
            <person name="Watanabe T."/>
            <person name="Kojima H."/>
            <person name="Fukui M."/>
        </authorList>
    </citation>
    <scope>NUCLEOTIDE SEQUENCE [LARGE SCALE GENOMIC DNA]</scope>
    <source>
        <strain evidence="1">DSM22779</strain>
    </source>
</reference>
<proteinExistence type="predicted"/>
<evidence type="ECO:0000313" key="2">
    <source>
        <dbReference type="Proteomes" id="UP000031637"/>
    </source>
</evidence>
<dbReference type="Gene3D" id="3.40.1260.10">
    <property type="entry name" value="DsrEFH-like"/>
    <property type="match status" value="1"/>
</dbReference>
<evidence type="ECO:0000313" key="1">
    <source>
        <dbReference type="EMBL" id="BAO29239.1"/>
    </source>
</evidence>
<dbReference type="HOGENOM" id="CLU_166087_0_0_4"/>
<dbReference type="GO" id="GO:0002143">
    <property type="term" value="P:tRNA wobble position uridine thiolation"/>
    <property type="evidence" value="ECO:0007669"/>
    <property type="project" value="InterPro"/>
</dbReference>
<dbReference type="InterPro" id="IPR007215">
    <property type="entry name" value="Sulphur_relay_TusB/DsrH"/>
</dbReference>
<dbReference type="EMBL" id="AP012547">
    <property type="protein sequence ID" value="BAO29239.1"/>
    <property type="molecule type" value="Genomic_DNA"/>
</dbReference>
<gene>
    <name evidence="1" type="primary">dsrH</name>
    <name evidence="1" type="ORF">SUTH_01440</name>
</gene>
<dbReference type="InterPro" id="IPR027396">
    <property type="entry name" value="DsrEFH-like"/>
</dbReference>
<accession>W0SDD7</accession>
<dbReference type="Proteomes" id="UP000031637">
    <property type="component" value="Chromosome"/>
</dbReference>
<dbReference type="PANTHER" id="PTHR37526">
    <property type="entry name" value="PROTEIN TUSB"/>
    <property type="match status" value="1"/>
</dbReference>
<name>W0SDD7_9PROT</name>
<dbReference type="STRING" id="1223802.SUTH_01440"/>
<keyword evidence="2" id="KW-1185">Reference proteome</keyword>
<dbReference type="PANTHER" id="PTHR37526:SF1">
    <property type="entry name" value="PROTEIN TUSB"/>
    <property type="match status" value="1"/>
</dbReference>
<dbReference type="GO" id="GO:1990228">
    <property type="term" value="C:sulfurtransferase complex"/>
    <property type="evidence" value="ECO:0007669"/>
    <property type="project" value="TreeGrafter"/>
</dbReference>
<dbReference type="SUPFAM" id="SSF75169">
    <property type="entry name" value="DsrEFH-like"/>
    <property type="match status" value="1"/>
</dbReference>